<dbReference type="RefSeq" id="WP_185124842.1">
    <property type="nucleotide sequence ID" value="NZ_CAJEWD010000003.1"/>
</dbReference>
<dbReference type="GO" id="GO:1904680">
    <property type="term" value="F:peptide transmembrane transporter activity"/>
    <property type="evidence" value="ECO:0007669"/>
    <property type="project" value="TreeGrafter"/>
</dbReference>
<dbReference type="PANTHER" id="PTHR30290">
    <property type="entry name" value="PERIPLASMIC BINDING COMPONENT OF ABC TRANSPORTER"/>
    <property type="match status" value="1"/>
</dbReference>
<feature type="domain" description="Solute-binding protein family 5" evidence="2">
    <location>
        <begin position="85"/>
        <end position="434"/>
    </location>
</feature>
<dbReference type="AlphaFoldDB" id="A0A6V7R2H9"/>
<dbReference type="GO" id="GO:0043190">
    <property type="term" value="C:ATP-binding cassette (ABC) transporter complex"/>
    <property type="evidence" value="ECO:0007669"/>
    <property type="project" value="InterPro"/>
</dbReference>
<dbReference type="SUPFAM" id="SSF53850">
    <property type="entry name" value="Periplasmic binding protein-like II"/>
    <property type="match status" value="1"/>
</dbReference>
<keyword evidence="4" id="KW-1185">Reference proteome</keyword>
<evidence type="ECO:0000256" key="1">
    <source>
        <dbReference type="SAM" id="SignalP"/>
    </source>
</evidence>
<dbReference type="InterPro" id="IPR039424">
    <property type="entry name" value="SBP_5"/>
</dbReference>
<dbReference type="Pfam" id="PF00496">
    <property type="entry name" value="SBP_bac_5"/>
    <property type="match status" value="1"/>
</dbReference>
<name>A0A6V7R2H9_9STAP</name>
<evidence type="ECO:0000313" key="4">
    <source>
        <dbReference type="Proteomes" id="UP000589351"/>
    </source>
</evidence>
<dbReference type="CDD" id="cd08498">
    <property type="entry name" value="PBP2_NikA_DppA_OppA_like_2"/>
    <property type="match status" value="1"/>
</dbReference>
<sequence length="518" mass="58667">MKFFRYILLLIVLLLAACSGGNDEEGAEEGTSNDSSDGASDEVLTIGNSNDIVSFDIHDHNNTSTEAVHVNMFNYLVKNDPDEGFIPDLAESWENVDETKWEFKLKEGVKFHNGDELTAEDVKFTLERVANDSALLEYGAYRQIEEVEVVSDYEFVIHTYEPEPALLNRVSRIGSGILPKNYIETEGWDVFLENPVGTGPYQFEEWQKDSQLTLTRFDDYFGDEPKWSQVEFRAIPENSTRVSELLTGGIDLAVNIPPDDIERIESSEDTTVMSAPSQRVMLFVLRTQGDYPTADPKVREAIELAIDKEAIIESVLEGHAVPTRTRVTPGNFGANEELYDTQLYDPERARELLEEAGYADGVNIKLSSPSGRYLKDRESVELMVAMLQEVGINADVEFLEWSAFSTPYSNKEFEDVFFIAYGNSMFDGSQALQRLELEMAAGETDYDNPEVEELLSEAMNNMDEDSRLEQYQKAQEIISEDRPIIPLFQVESIYGVNDRINFEPELSEMLYVDDITIK</sequence>
<dbReference type="Gene3D" id="3.40.190.10">
    <property type="entry name" value="Periplasmic binding protein-like II"/>
    <property type="match status" value="1"/>
</dbReference>
<feature type="signal peptide" evidence="1">
    <location>
        <begin position="1"/>
        <end position="21"/>
    </location>
</feature>
<dbReference type="EMBL" id="CAJEWD010000003">
    <property type="protein sequence ID" value="CAD2071520.1"/>
    <property type="molecule type" value="Genomic_DNA"/>
</dbReference>
<comment type="caution">
    <text evidence="3">The sequence shown here is derived from an EMBL/GenBank/DDBJ whole genome shotgun (WGS) entry which is preliminary data.</text>
</comment>
<protein>
    <submittedName>
        <fullName evidence="3">Glutathione-binding protein GsiB</fullName>
    </submittedName>
</protein>
<gene>
    <name evidence="3" type="primary">gsiB_2</name>
    <name evidence="3" type="ORF">JEODO184_00282</name>
</gene>
<dbReference type="PIRSF" id="PIRSF002741">
    <property type="entry name" value="MppA"/>
    <property type="match status" value="1"/>
</dbReference>
<accession>A0A6V7R2H9</accession>
<dbReference type="InterPro" id="IPR030678">
    <property type="entry name" value="Peptide/Ni-bd"/>
</dbReference>
<dbReference type="Gene3D" id="3.90.76.10">
    <property type="entry name" value="Dipeptide-binding Protein, Domain 1"/>
    <property type="match status" value="1"/>
</dbReference>
<dbReference type="PROSITE" id="PS51257">
    <property type="entry name" value="PROKAR_LIPOPROTEIN"/>
    <property type="match status" value="1"/>
</dbReference>
<reference evidence="3 4" key="1">
    <citation type="submission" date="2020-07" db="EMBL/GenBank/DDBJ databases">
        <authorList>
            <person name="Criscuolo A."/>
        </authorList>
    </citation>
    <scope>NUCLEOTIDE SEQUENCE [LARGE SCALE GENOMIC DNA]</scope>
    <source>
        <strain evidence="3">CIP111649</strain>
    </source>
</reference>
<organism evidence="3 4">
    <name type="scientific">Jeotgalicoccus meleagridis</name>
    <dbReference type="NCBI Taxonomy" id="2759181"/>
    <lineage>
        <taxon>Bacteria</taxon>
        <taxon>Bacillati</taxon>
        <taxon>Bacillota</taxon>
        <taxon>Bacilli</taxon>
        <taxon>Bacillales</taxon>
        <taxon>Staphylococcaceae</taxon>
        <taxon>Jeotgalicoccus</taxon>
    </lineage>
</organism>
<dbReference type="InterPro" id="IPR000914">
    <property type="entry name" value="SBP_5_dom"/>
</dbReference>
<feature type="chain" id="PRO_5039289096" evidence="1">
    <location>
        <begin position="22"/>
        <end position="518"/>
    </location>
</feature>
<dbReference type="GO" id="GO:0042597">
    <property type="term" value="C:periplasmic space"/>
    <property type="evidence" value="ECO:0007669"/>
    <property type="project" value="UniProtKB-ARBA"/>
</dbReference>
<evidence type="ECO:0000259" key="2">
    <source>
        <dbReference type="Pfam" id="PF00496"/>
    </source>
</evidence>
<proteinExistence type="predicted"/>
<keyword evidence="1" id="KW-0732">Signal</keyword>
<dbReference type="Gene3D" id="3.10.105.10">
    <property type="entry name" value="Dipeptide-binding Protein, Domain 3"/>
    <property type="match status" value="1"/>
</dbReference>
<dbReference type="GO" id="GO:0015833">
    <property type="term" value="P:peptide transport"/>
    <property type="evidence" value="ECO:0007669"/>
    <property type="project" value="TreeGrafter"/>
</dbReference>
<evidence type="ECO:0000313" key="3">
    <source>
        <dbReference type="EMBL" id="CAD2071520.1"/>
    </source>
</evidence>
<dbReference type="Proteomes" id="UP000589351">
    <property type="component" value="Unassembled WGS sequence"/>
</dbReference>